<dbReference type="STRING" id="246191.SAMN05660337_1291"/>
<dbReference type="EMBL" id="FNGA01000002">
    <property type="protein sequence ID" value="SDK80426.1"/>
    <property type="molecule type" value="Genomic_DNA"/>
</dbReference>
<dbReference type="AlphaFoldDB" id="A0A1G9EWA8"/>
<evidence type="ECO:0000313" key="2">
    <source>
        <dbReference type="EMBL" id="SDK80426.1"/>
    </source>
</evidence>
<evidence type="ECO:0000256" key="1">
    <source>
        <dbReference type="SAM" id="MobiDB-lite"/>
    </source>
</evidence>
<sequence length="348" mass="39433">MSLGRELVLAVFLMLFSSTLCCGEDKPLYIKNIPSPGMKTLGQKDKGWSFLDMLERSFKIDTERFNGKQSFGEVMAREMSINVGYTTAVTSMEQANSDGNSPKEIVKQTFTETIGFNGLSPYYGRVTFYQYADSTYQQGYEPDFSYSFGVANYAPDTLSIEYSNYGGNRLSPKVGEEFTDLNQGTITTTYRFEVPETIVRFLHPDDEARILGWASYNLTPEYQPGRWWKQWFGLGVSVPIWNNISLWAQGNLYPDSSQTTSGDPDFTYGFGYYDWSPGGFILAFSSYAPNGFPWGNSGKKGDFMDGSVFLGYNLDLEAIWNFFAGRPSRTEPKPSKSRPPWGPRYMEW</sequence>
<protein>
    <submittedName>
        <fullName evidence="2">Uncharacterized protein</fullName>
    </submittedName>
</protein>
<accession>A0A1G9EWA8</accession>
<dbReference type="Proteomes" id="UP000199053">
    <property type="component" value="Unassembled WGS sequence"/>
</dbReference>
<evidence type="ECO:0000313" key="3">
    <source>
        <dbReference type="Proteomes" id="UP000199053"/>
    </source>
</evidence>
<gene>
    <name evidence="2" type="ORF">SAMN05660337_1291</name>
</gene>
<proteinExistence type="predicted"/>
<keyword evidence="3" id="KW-1185">Reference proteome</keyword>
<dbReference type="OrthoDB" id="5442820at2"/>
<dbReference type="RefSeq" id="WP_092159422.1">
    <property type="nucleotide sequence ID" value="NZ_FNGA01000002.1"/>
</dbReference>
<reference evidence="3" key="1">
    <citation type="submission" date="2016-10" db="EMBL/GenBank/DDBJ databases">
        <authorList>
            <person name="Varghese N."/>
            <person name="Submissions S."/>
        </authorList>
    </citation>
    <scope>NUCLEOTIDE SEQUENCE [LARGE SCALE GENOMIC DNA]</scope>
    <source>
        <strain evidence="3">DSM 16995</strain>
    </source>
</reference>
<feature type="region of interest" description="Disordered" evidence="1">
    <location>
        <begin position="329"/>
        <end position="348"/>
    </location>
</feature>
<name>A0A1G9EWA8_9BACT</name>
<organism evidence="2 3">
    <name type="scientific">Maridesulfovibrio ferrireducens</name>
    <dbReference type="NCBI Taxonomy" id="246191"/>
    <lineage>
        <taxon>Bacteria</taxon>
        <taxon>Pseudomonadati</taxon>
        <taxon>Thermodesulfobacteriota</taxon>
        <taxon>Desulfovibrionia</taxon>
        <taxon>Desulfovibrionales</taxon>
        <taxon>Desulfovibrionaceae</taxon>
        <taxon>Maridesulfovibrio</taxon>
    </lineage>
</organism>